<organism evidence="3 4">
    <name type="scientific">Sinanodonta woodiana</name>
    <name type="common">Chinese pond mussel</name>
    <name type="synonym">Anodonta woodiana</name>
    <dbReference type="NCBI Taxonomy" id="1069815"/>
    <lineage>
        <taxon>Eukaryota</taxon>
        <taxon>Metazoa</taxon>
        <taxon>Spiralia</taxon>
        <taxon>Lophotrochozoa</taxon>
        <taxon>Mollusca</taxon>
        <taxon>Bivalvia</taxon>
        <taxon>Autobranchia</taxon>
        <taxon>Heteroconchia</taxon>
        <taxon>Palaeoheterodonta</taxon>
        <taxon>Unionida</taxon>
        <taxon>Unionoidea</taxon>
        <taxon>Unionidae</taxon>
        <taxon>Unioninae</taxon>
        <taxon>Sinanodonta</taxon>
    </lineage>
</organism>
<dbReference type="InterPro" id="IPR001466">
    <property type="entry name" value="Beta-lactam-related"/>
</dbReference>
<dbReference type="SUPFAM" id="SSF56601">
    <property type="entry name" value="beta-lactamase/transpeptidase-like"/>
    <property type="match status" value="1"/>
</dbReference>
<evidence type="ECO:0000256" key="1">
    <source>
        <dbReference type="SAM" id="SignalP"/>
    </source>
</evidence>
<keyword evidence="1" id="KW-0732">Signal</keyword>
<dbReference type="Pfam" id="PF00144">
    <property type="entry name" value="Beta-lactamase"/>
    <property type="match status" value="1"/>
</dbReference>
<keyword evidence="4" id="KW-1185">Reference proteome</keyword>
<evidence type="ECO:0000313" key="4">
    <source>
        <dbReference type="Proteomes" id="UP001634394"/>
    </source>
</evidence>
<dbReference type="Gene3D" id="3.40.710.10">
    <property type="entry name" value="DD-peptidase/beta-lactamase superfamily"/>
    <property type="match status" value="1"/>
</dbReference>
<feature type="chain" id="PRO_5044857704" description="Beta-lactamase-related domain-containing protein" evidence="1">
    <location>
        <begin position="26"/>
        <end position="426"/>
    </location>
</feature>
<dbReference type="InterPro" id="IPR012338">
    <property type="entry name" value="Beta-lactam/transpept-like"/>
</dbReference>
<dbReference type="AlphaFoldDB" id="A0ABD3WAP0"/>
<accession>A0ABD3WAP0</accession>
<sequence>MGLIKQALLLLVISLAINFIPGLWRQRPPLNIDGYFHPDFKNVADVFREWFQVRGEDDGVAFTLYHKGELVLDMWGGYADLESERPWHKDTISEVFSATKGVAAIVVATMVEKGLLDYKKPVSHYWPEFAQNGKDNITVEMLVSHQGGLLLLDNPIYYRDLKDNITRVEESLVKQKPVFPPGSAHGYHALTFGVYVDRLVAKADSKRRTMEEIFQEDIAKPFDIDFYMNTPKPEYHRVARLHSPTLWATIKTWILEPQRIWNFLKMWINKNPYLNGAFSVISGINKVEGHNSPDVREVTVSSYSGTGSARGLAKLYGILANGGSTDGKQLLSKSTIEQLSIPAVSGQEVLFNIKGITFGLGTMLKNNTKGQYMFGHAGLGGQEGYGDLNTGLGIGFITNCISTEMAEHSLYVSLKKAIADTLDKKQ</sequence>
<reference evidence="3 4" key="1">
    <citation type="submission" date="2024-11" db="EMBL/GenBank/DDBJ databases">
        <title>Chromosome-level genome assembly of the freshwater bivalve Anodonta woodiana.</title>
        <authorList>
            <person name="Chen X."/>
        </authorList>
    </citation>
    <scope>NUCLEOTIDE SEQUENCE [LARGE SCALE GENOMIC DNA]</scope>
    <source>
        <strain evidence="3">MN2024</strain>
        <tissue evidence="3">Gills</tissue>
    </source>
</reference>
<protein>
    <recommendedName>
        <fullName evidence="2">Beta-lactamase-related domain-containing protein</fullName>
    </recommendedName>
</protein>
<dbReference type="InterPro" id="IPR052907">
    <property type="entry name" value="Beta-lactamase/esterase"/>
</dbReference>
<feature type="signal peptide" evidence="1">
    <location>
        <begin position="1"/>
        <end position="25"/>
    </location>
</feature>
<dbReference type="Proteomes" id="UP001634394">
    <property type="component" value="Unassembled WGS sequence"/>
</dbReference>
<feature type="domain" description="Beta-lactamase-related" evidence="2">
    <location>
        <begin position="54"/>
        <end position="400"/>
    </location>
</feature>
<dbReference type="EMBL" id="JBJQND010000007">
    <property type="protein sequence ID" value="KAL3870979.1"/>
    <property type="molecule type" value="Genomic_DNA"/>
</dbReference>
<dbReference type="PANTHER" id="PTHR43319:SF3">
    <property type="entry name" value="BETA-LACTAMASE-RELATED DOMAIN-CONTAINING PROTEIN"/>
    <property type="match status" value="1"/>
</dbReference>
<name>A0ABD3WAP0_SINWO</name>
<evidence type="ECO:0000313" key="3">
    <source>
        <dbReference type="EMBL" id="KAL3870979.1"/>
    </source>
</evidence>
<dbReference type="PANTHER" id="PTHR43319">
    <property type="entry name" value="BETA-LACTAMASE-RELATED"/>
    <property type="match status" value="1"/>
</dbReference>
<proteinExistence type="predicted"/>
<evidence type="ECO:0000259" key="2">
    <source>
        <dbReference type="Pfam" id="PF00144"/>
    </source>
</evidence>
<comment type="caution">
    <text evidence="3">The sequence shown here is derived from an EMBL/GenBank/DDBJ whole genome shotgun (WGS) entry which is preliminary data.</text>
</comment>
<gene>
    <name evidence="3" type="ORF">ACJMK2_039004</name>
</gene>